<dbReference type="GO" id="GO:0006397">
    <property type="term" value="P:mRNA processing"/>
    <property type="evidence" value="ECO:0007669"/>
    <property type="project" value="UniProtKB-KW"/>
</dbReference>
<reference evidence="8 9" key="1">
    <citation type="submission" date="2020-04" db="EMBL/GenBank/DDBJ databases">
        <title>Perkinsus olseni comparative genomics.</title>
        <authorList>
            <person name="Bogema D.R."/>
        </authorList>
    </citation>
    <scope>NUCLEOTIDE SEQUENCE [LARGE SCALE GENOMIC DNA]</scope>
    <source>
        <strain evidence="8">ATCC PRA-205</strain>
    </source>
</reference>
<dbReference type="InterPro" id="IPR000571">
    <property type="entry name" value="Znf_CCCH"/>
</dbReference>
<keyword evidence="4 5" id="KW-0862">Zinc</keyword>
<dbReference type="SUPFAM" id="SSF90229">
    <property type="entry name" value="CCCH zinc finger"/>
    <property type="match status" value="1"/>
</dbReference>
<evidence type="ECO:0000256" key="2">
    <source>
        <dbReference type="ARBA" id="ARBA00022723"/>
    </source>
</evidence>
<evidence type="ECO:0000256" key="6">
    <source>
        <dbReference type="SAM" id="MobiDB-lite"/>
    </source>
</evidence>
<keyword evidence="2 5" id="KW-0479">Metal-binding</keyword>
<evidence type="ECO:0000256" key="5">
    <source>
        <dbReference type="PROSITE-ProRule" id="PRU00723"/>
    </source>
</evidence>
<sequence length="117" mass="13118">MMTSVESSGMPSWAVDAIARHEAPIKREYLLLDRPEVDMAQQSTDVSKPVEEATEEDDQQGTKRKRNHGQNKTSDRKGNMDVINNDRQLCTVVARGGTCAFGDGCKFNHDVKSYWAE</sequence>
<dbReference type="PROSITE" id="PS50103">
    <property type="entry name" value="ZF_C3H1"/>
    <property type="match status" value="1"/>
</dbReference>
<dbReference type="GO" id="GO:0008270">
    <property type="term" value="F:zinc ion binding"/>
    <property type="evidence" value="ECO:0007669"/>
    <property type="project" value="UniProtKB-KW"/>
</dbReference>
<proteinExistence type="predicted"/>
<accession>A0A7J6QI85</accession>
<dbReference type="EMBL" id="JABANM010029390">
    <property type="protein sequence ID" value="KAF4708075.1"/>
    <property type="molecule type" value="Genomic_DNA"/>
</dbReference>
<feature type="zinc finger region" description="C3H1-type" evidence="5">
    <location>
        <begin position="84"/>
        <end position="112"/>
    </location>
</feature>
<keyword evidence="3 5" id="KW-0863">Zinc-finger</keyword>
<dbReference type="GO" id="GO:0003723">
    <property type="term" value="F:RNA binding"/>
    <property type="evidence" value="ECO:0007669"/>
    <property type="project" value="TreeGrafter"/>
</dbReference>
<organism evidence="8 9">
    <name type="scientific">Perkinsus olseni</name>
    <name type="common">Perkinsus atlanticus</name>
    <dbReference type="NCBI Taxonomy" id="32597"/>
    <lineage>
        <taxon>Eukaryota</taxon>
        <taxon>Sar</taxon>
        <taxon>Alveolata</taxon>
        <taxon>Perkinsozoa</taxon>
        <taxon>Perkinsea</taxon>
        <taxon>Perkinsida</taxon>
        <taxon>Perkinsidae</taxon>
        <taxon>Perkinsus</taxon>
    </lineage>
</organism>
<dbReference type="PANTHER" id="PTHR45846:SF1">
    <property type="entry name" value="TRNA-DIHYDROURIDINE(47) SYNTHASE [NAD(P)(+)]-LIKE"/>
    <property type="match status" value="1"/>
</dbReference>
<evidence type="ECO:0000256" key="1">
    <source>
        <dbReference type="ARBA" id="ARBA00022664"/>
    </source>
</evidence>
<evidence type="ECO:0000256" key="4">
    <source>
        <dbReference type="ARBA" id="ARBA00022833"/>
    </source>
</evidence>
<dbReference type="PANTHER" id="PTHR45846">
    <property type="entry name" value="TRNA-DIHYDROURIDINE(47) SYNTHASE [NAD(P)(+)]-LIKE"/>
    <property type="match status" value="1"/>
</dbReference>
<evidence type="ECO:0000313" key="9">
    <source>
        <dbReference type="Proteomes" id="UP000574390"/>
    </source>
</evidence>
<evidence type="ECO:0000256" key="3">
    <source>
        <dbReference type="ARBA" id="ARBA00022771"/>
    </source>
</evidence>
<comment type="caution">
    <text evidence="8">The sequence shown here is derived from an EMBL/GenBank/DDBJ whole genome shotgun (WGS) entry which is preliminary data.</text>
</comment>
<keyword evidence="1" id="KW-0507">mRNA processing</keyword>
<dbReference type="InterPro" id="IPR036855">
    <property type="entry name" value="Znf_CCCH_sf"/>
</dbReference>
<name>A0A7J6QI85_PEROL</name>
<evidence type="ECO:0000259" key="7">
    <source>
        <dbReference type="PROSITE" id="PS50103"/>
    </source>
</evidence>
<feature type="domain" description="C3H1-type" evidence="7">
    <location>
        <begin position="84"/>
        <end position="112"/>
    </location>
</feature>
<protein>
    <submittedName>
        <fullName evidence="8">tRNA-dihydrouridine(47) synthase [NAD(P)(+)]-like protein</fullName>
    </submittedName>
</protein>
<feature type="non-terminal residue" evidence="8">
    <location>
        <position position="117"/>
    </location>
</feature>
<feature type="region of interest" description="Disordered" evidence="6">
    <location>
        <begin position="34"/>
        <end position="81"/>
    </location>
</feature>
<dbReference type="Pfam" id="PF25585">
    <property type="entry name" value="zf-CCCH_DUS3L"/>
    <property type="match status" value="1"/>
</dbReference>
<dbReference type="GO" id="GO:0017150">
    <property type="term" value="F:tRNA dihydrouridine synthase activity"/>
    <property type="evidence" value="ECO:0007669"/>
    <property type="project" value="TreeGrafter"/>
</dbReference>
<dbReference type="AlphaFoldDB" id="A0A7J6QI85"/>
<dbReference type="Proteomes" id="UP000574390">
    <property type="component" value="Unassembled WGS sequence"/>
</dbReference>
<evidence type="ECO:0000313" key="8">
    <source>
        <dbReference type="EMBL" id="KAF4708075.1"/>
    </source>
</evidence>
<gene>
    <name evidence="8" type="primary">DUS3L_5</name>
    <name evidence="8" type="ORF">FOZ62_024963</name>
</gene>